<sequence>MDASAHSAPAPATHQKAGLVDNDDVADWKARVNDVLARPGEHINSSSPESAQPWSSTFFGCCSPIDTCLMTWCLPCVTFGKTHHRVRKDGDLKGYEAVNTTCILFCGSALFGLHWIPMSMQRANIREKYNLQGNCLVDIATACCCGLCDLVQQDKEAAYRELNHGAAVNQQYQSNGGMSYPADHK</sequence>
<name>A0AA40DLM6_9PEZI</name>
<keyword evidence="2" id="KW-1185">Reference proteome</keyword>
<comment type="caution">
    <text evidence="1">The sequence shown here is derived from an EMBL/GenBank/DDBJ whole genome shotgun (WGS) entry which is preliminary data.</text>
</comment>
<proteinExistence type="predicted"/>
<organism evidence="1 2">
    <name type="scientific">Lasiosphaeris hirsuta</name>
    <dbReference type="NCBI Taxonomy" id="260670"/>
    <lineage>
        <taxon>Eukaryota</taxon>
        <taxon>Fungi</taxon>
        <taxon>Dikarya</taxon>
        <taxon>Ascomycota</taxon>
        <taxon>Pezizomycotina</taxon>
        <taxon>Sordariomycetes</taxon>
        <taxon>Sordariomycetidae</taxon>
        <taxon>Sordariales</taxon>
        <taxon>Lasiosphaeriaceae</taxon>
        <taxon>Lasiosphaeris</taxon>
    </lineage>
</organism>
<dbReference type="Pfam" id="PF04749">
    <property type="entry name" value="PLAC8"/>
    <property type="match status" value="1"/>
</dbReference>
<dbReference type="InterPro" id="IPR006461">
    <property type="entry name" value="PLAC_motif_containing"/>
</dbReference>
<accession>A0AA40DLM6</accession>
<dbReference type="NCBIfam" id="TIGR01571">
    <property type="entry name" value="A_thal_Cys_rich"/>
    <property type="match status" value="1"/>
</dbReference>
<evidence type="ECO:0000313" key="2">
    <source>
        <dbReference type="Proteomes" id="UP001172102"/>
    </source>
</evidence>
<gene>
    <name evidence="1" type="ORF">B0H67DRAFT_556367</name>
</gene>
<dbReference type="AlphaFoldDB" id="A0AA40DLM6"/>
<evidence type="ECO:0000313" key="1">
    <source>
        <dbReference type="EMBL" id="KAK0707720.1"/>
    </source>
</evidence>
<reference evidence="1" key="1">
    <citation type="submission" date="2023-06" db="EMBL/GenBank/DDBJ databases">
        <title>Genome-scale phylogeny and comparative genomics of the fungal order Sordariales.</title>
        <authorList>
            <consortium name="Lawrence Berkeley National Laboratory"/>
            <person name="Hensen N."/>
            <person name="Bonometti L."/>
            <person name="Westerberg I."/>
            <person name="Brannstrom I.O."/>
            <person name="Guillou S."/>
            <person name="Cros-Aarteil S."/>
            <person name="Calhoun S."/>
            <person name="Haridas S."/>
            <person name="Kuo A."/>
            <person name="Mondo S."/>
            <person name="Pangilinan J."/>
            <person name="Riley R."/>
            <person name="Labutti K."/>
            <person name="Andreopoulos B."/>
            <person name="Lipzen A."/>
            <person name="Chen C."/>
            <person name="Yanf M."/>
            <person name="Daum C."/>
            <person name="Ng V."/>
            <person name="Clum A."/>
            <person name="Steindorff A."/>
            <person name="Ohm R."/>
            <person name="Martin F."/>
            <person name="Silar P."/>
            <person name="Natvig D."/>
            <person name="Lalanne C."/>
            <person name="Gautier V."/>
            <person name="Ament-Velasquez S.L."/>
            <person name="Kruys A."/>
            <person name="Hutchinson M.I."/>
            <person name="Powell A.J."/>
            <person name="Barry K."/>
            <person name="Miller A.N."/>
            <person name="Grigoriev I.V."/>
            <person name="Debuchy R."/>
            <person name="Gladieux P."/>
            <person name="Thoren M.H."/>
            <person name="Johannesson H."/>
        </authorList>
    </citation>
    <scope>NUCLEOTIDE SEQUENCE</scope>
    <source>
        <strain evidence="1">SMH4607-1</strain>
    </source>
</reference>
<dbReference type="PANTHER" id="PTHR15907">
    <property type="entry name" value="DUF614 FAMILY PROTEIN-RELATED"/>
    <property type="match status" value="1"/>
</dbReference>
<dbReference type="Proteomes" id="UP001172102">
    <property type="component" value="Unassembled WGS sequence"/>
</dbReference>
<protein>
    <submittedName>
        <fullName evidence="1">Duf614 domain-containing protein</fullName>
    </submittedName>
</protein>
<dbReference type="EMBL" id="JAUKUA010000006">
    <property type="protein sequence ID" value="KAK0707720.1"/>
    <property type="molecule type" value="Genomic_DNA"/>
</dbReference>